<feature type="domain" description="HAMP" evidence="6">
    <location>
        <begin position="309"/>
        <end position="362"/>
    </location>
</feature>
<dbReference type="GO" id="GO:0016020">
    <property type="term" value="C:membrane"/>
    <property type="evidence" value="ECO:0007669"/>
    <property type="project" value="InterPro"/>
</dbReference>
<keyword evidence="8" id="KW-1185">Reference proteome</keyword>
<comment type="caution">
    <text evidence="7">The sequence shown here is derived from an EMBL/GenBank/DDBJ whole genome shotgun (WGS) entry which is preliminary data.</text>
</comment>
<dbReference type="PROSITE" id="PS50885">
    <property type="entry name" value="HAMP"/>
    <property type="match status" value="1"/>
</dbReference>
<dbReference type="SUPFAM" id="SSF58104">
    <property type="entry name" value="Methyl-accepting chemotaxis protein (MCP) signaling domain"/>
    <property type="match status" value="1"/>
</dbReference>
<gene>
    <name evidence="7" type="ORF">G4223_12265</name>
</gene>
<dbReference type="Proteomes" id="UP000480684">
    <property type="component" value="Unassembled WGS sequence"/>
</dbReference>
<dbReference type="PANTHER" id="PTHR32089">
    <property type="entry name" value="METHYL-ACCEPTING CHEMOTAXIS PROTEIN MCPB"/>
    <property type="match status" value="1"/>
</dbReference>
<dbReference type="PANTHER" id="PTHR32089:SF112">
    <property type="entry name" value="LYSOZYME-LIKE PROTEIN-RELATED"/>
    <property type="match status" value="1"/>
</dbReference>
<name>A0A7C9UVB3_9PROT</name>
<dbReference type="SUPFAM" id="SSF103190">
    <property type="entry name" value="Sensory domain-like"/>
    <property type="match status" value="1"/>
</dbReference>
<dbReference type="InterPro" id="IPR004089">
    <property type="entry name" value="MCPsignal_dom"/>
</dbReference>
<dbReference type="Pfam" id="PF14827">
    <property type="entry name" value="dCache_3"/>
    <property type="match status" value="1"/>
</dbReference>
<feature type="domain" description="Methyl-accepting transducer" evidence="5">
    <location>
        <begin position="403"/>
        <end position="639"/>
    </location>
</feature>
<feature type="transmembrane region" description="Helical" evidence="4">
    <location>
        <begin position="289"/>
        <end position="315"/>
    </location>
</feature>
<dbReference type="GO" id="GO:0004888">
    <property type="term" value="F:transmembrane signaling receptor activity"/>
    <property type="evidence" value="ECO:0007669"/>
    <property type="project" value="InterPro"/>
</dbReference>
<evidence type="ECO:0000313" key="8">
    <source>
        <dbReference type="Proteomes" id="UP000480684"/>
    </source>
</evidence>
<dbReference type="PROSITE" id="PS50111">
    <property type="entry name" value="CHEMOTAXIS_TRANSDUC_2"/>
    <property type="match status" value="1"/>
</dbReference>
<dbReference type="Gene3D" id="6.10.340.10">
    <property type="match status" value="1"/>
</dbReference>
<dbReference type="InterPro" id="IPR029150">
    <property type="entry name" value="dCache_3"/>
</dbReference>
<accession>A0A7C9UVB3</accession>
<evidence type="ECO:0000256" key="4">
    <source>
        <dbReference type="SAM" id="Phobius"/>
    </source>
</evidence>
<dbReference type="Pfam" id="PF00015">
    <property type="entry name" value="MCPsignal"/>
    <property type="match status" value="1"/>
</dbReference>
<dbReference type="RefSeq" id="WP_163679912.1">
    <property type="nucleotide sequence ID" value="NZ_JAAIYP010000038.1"/>
</dbReference>
<keyword evidence="4" id="KW-1133">Transmembrane helix</keyword>
<dbReference type="AlphaFoldDB" id="A0A7C9UVB3"/>
<dbReference type="InterPro" id="IPR004090">
    <property type="entry name" value="Chemotax_Me-accpt_rcpt"/>
</dbReference>
<dbReference type="CDD" id="cd06225">
    <property type="entry name" value="HAMP"/>
    <property type="match status" value="1"/>
</dbReference>
<keyword evidence="4" id="KW-0812">Transmembrane</keyword>
<evidence type="ECO:0000313" key="7">
    <source>
        <dbReference type="EMBL" id="NFV80886.1"/>
    </source>
</evidence>
<dbReference type="Pfam" id="PF00672">
    <property type="entry name" value="HAMP"/>
    <property type="match status" value="1"/>
</dbReference>
<evidence type="ECO:0000259" key="5">
    <source>
        <dbReference type="PROSITE" id="PS50111"/>
    </source>
</evidence>
<dbReference type="GO" id="GO:0006935">
    <property type="term" value="P:chemotaxis"/>
    <property type="evidence" value="ECO:0007669"/>
    <property type="project" value="InterPro"/>
</dbReference>
<keyword evidence="4" id="KW-0472">Membrane</keyword>
<evidence type="ECO:0000256" key="3">
    <source>
        <dbReference type="PROSITE-ProRule" id="PRU00284"/>
    </source>
</evidence>
<evidence type="ECO:0000256" key="2">
    <source>
        <dbReference type="ARBA" id="ARBA00029447"/>
    </source>
</evidence>
<organism evidence="7 8">
    <name type="scientific">Magnetospirillum aberrantis SpK</name>
    <dbReference type="NCBI Taxonomy" id="908842"/>
    <lineage>
        <taxon>Bacteria</taxon>
        <taxon>Pseudomonadati</taxon>
        <taxon>Pseudomonadota</taxon>
        <taxon>Alphaproteobacteria</taxon>
        <taxon>Rhodospirillales</taxon>
        <taxon>Rhodospirillaceae</taxon>
        <taxon>Magnetospirillum</taxon>
    </lineage>
</organism>
<evidence type="ECO:0000256" key="1">
    <source>
        <dbReference type="ARBA" id="ARBA00023224"/>
    </source>
</evidence>
<evidence type="ECO:0000259" key="6">
    <source>
        <dbReference type="PROSITE" id="PS50885"/>
    </source>
</evidence>
<dbReference type="GO" id="GO:0007165">
    <property type="term" value="P:signal transduction"/>
    <property type="evidence" value="ECO:0007669"/>
    <property type="project" value="UniProtKB-KW"/>
</dbReference>
<dbReference type="InterPro" id="IPR029151">
    <property type="entry name" value="Sensor-like_sf"/>
</dbReference>
<dbReference type="EMBL" id="JAAIYP010000038">
    <property type="protein sequence ID" value="NFV80886.1"/>
    <property type="molecule type" value="Genomic_DNA"/>
</dbReference>
<dbReference type="SMART" id="SM00283">
    <property type="entry name" value="MA"/>
    <property type="match status" value="1"/>
</dbReference>
<dbReference type="SUPFAM" id="SSF158472">
    <property type="entry name" value="HAMP domain-like"/>
    <property type="match status" value="1"/>
</dbReference>
<keyword evidence="1 3" id="KW-0807">Transducer</keyword>
<sequence>MGIKGRLAVSFLAVLSLVALLLVPLMLGQLADTIRIAEERELENTRVAFVGAVADSTHSGALLARFVAEMPDAKVAFAARDRDRLGQLFIDAFAALKKTYGVSQMQFHTPPALSFLRVHMPQKFGDDLSSFRKTVVEANRDGKAVLGLENGVGGMGVRAVVPVTQDGKHLGTVEFGLNFGKDLAETFKKQFGVEVALHAANAAVQQGGTIKEEYKTLASTAPEPFFSETEWREALDGHQILKRGFRDGVPVTAVAAPVMDYAGKPAAVVELVMDSSLYADQYAAARNKALAVVAGVLAAGLVVALVLARGIALPLEGITAVMRRLASGELEVVVPSTGRTDEVGEMARAVAVFKAQAEENKALHDEQETLRTQAEAGRRQALDRVADDLQNALGGVADVVKRASGGLHDTAATLNAMVDQAHGGATAVASAAEEASANVQTVAAATEELSGSITEISRQMSENTRIAAAAVDDANAADTCVAELSNAVTKIGEVVQFITAIAGQTNLLALNATIEAARAGEAGKGFAVVAGEVKHLANQTAKATEEITAQIDAVQAATGRAVGALGAITKVIGQMSAVTTAIASAVEEQGAATQEIARNVHQAAEGTRQVSLNIAGVSEAISAASLAAEHVLSSGADLAHQAEVLKSGLNQTVEKIRTT</sequence>
<comment type="similarity">
    <text evidence="2">Belongs to the methyl-accepting chemotaxis (MCP) protein family.</text>
</comment>
<dbReference type="Gene3D" id="1.10.287.950">
    <property type="entry name" value="Methyl-accepting chemotaxis protein"/>
    <property type="match status" value="1"/>
</dbReference>
<dbReference type="InterPro" id="IPR003660">
    <property type="entry name" value="HAMP_dom"/>
</dbReference>
<proteinExistence type="inferred from homology"/>
<dbReference type="PRINTS" id="PR00260">
    <property type="entry name" value="CHEMTRNSDUCR"/>
</dbReference>
<reference evidence="7 8" key="1">
    <citation type="submission" date="2020-02" db="EMBL/GenBank/DDBJ databases">
        <authorList>
            <person name="Dziuba M."/>
            <person name="Kuznetsov B."/>
            <person name="Mardanov A."/>
            <person name="Ravin N."/>
            <person name="Grouzdev D."/>
        </authorList>
    </citation>
    <scope>NUCLEOTIDE SEQUENCE [LARGE SCALE GENOMIC DNA]</scope>
    <source>
        <strain evidence="7 8">SpK</strain>
    </source>
</reference>
<protein>
    <submittedName>
        <fullName evidence="7">Methyl-accepting chemotaxis protein</fullName>
    </submittedName>
</protein>
<dbReference type="SMART" id="SM00304">
    <property type="entry name" value="HAMP"/>
    <property type="match status" value="1"/>
</dbReference>